<reference evidence="1" key="1">
    <citation type="journal article" date="2014" name="Int. J. Syst. Evol. Microbiol.">
        <title>Complete genome sequence of Corynebacterium casei LMG S-19264T (=DSM 44701T), isolated from a smear-ripened cheese.</title>
        <authorList>
            <consortium name="US DOE Joint Genome Institute (JGI-PGF)"/>
            <person name="Walter F."/>
            <person name="Albersmeier A."/>
            <person name="Kalinowski J."/>
            <person name="Ruckert C."/>
        </authorList>
    </citation>
    <scope>NUCLEOTIDE SEQUENCE</scope>
    <source>
        <strain evidence="1">VKM Ac-1447</strain>
    </source>
</reference>
<dbReference type="InterPro" id="IPR011050">
    <property type="entry name" value="Pectin_lyase_fold/virulence"/>
</dbReference>
<name>A0A9W6HDW9_9MICO</name>
<dbReference type="Gene3D" id="2.160.20.10">
    <property type="entry name" value="Single-stranded right-handed beta-helix, Pectin lyase-like"/>
    <property type="match status" value="1"/>
</dbReference>
<dbReference type="AlphaFoldDB" id="A0A9W6HDW9"/>
<reference evidence="1" key="2">
    <citation type="submission" date="2023-01" db="EMBL/GenBank/DDBJ databases">
        <authorList>
            <person name="Sun Q."/>
            <person name="Evtushenko L."/>
        </authorList>
    </citation>
    <scope>NUCLEOTIDE SEQUENCE</scope>
    <source>
        <strain evidence="1">VKM Ac-1447</strain>
    </source>
</reference>
<comment type="caution">
    <text evidence="1">The sequence shown here is derived from an EMBL/GenBank/DDBJ whole genome shotgun (WGS) entry which is preliminary data.</text>
</comment>
<proteinExistence type="predicted"/>
<accession>A0A9W6HDW9</accession>
<organism evidence="1 2">
    <name type="scientific">Microbacterium imperiale</name>
    <dbReference type="NCBI Taxonomy" id="33884"/>
    <lineage>
        <taxon>Bacteria</taxon>
        <taxon>Bacillati</taxon>
        <taxon>Actinomycetota</taxon>
        <taxon>Actinomycetes</taxon>
        <taxon>Micrococcales</taxon>
        <taxon>Microbacteriaceae</taxon>
        <taxon>Microbacterium</taxon>
    </lineage>
</organism>
<gene>
    <name evidence="1" type="ORF">GCM10017586_03780</name>
</gene>
<dbReference type="SUPFAM" id="SSF51126">
    <property type="entry name" value="Pectin lyase-like"/>
    <property type="match status" value="1"/>
</dbReference>
<dbReference type="RefSeq" id="WP_210005378.1">
    <property type="nucleotide sequence ID" value="NZ_BSEO01000001.1"/>
</dbReference>
<keyword evidence="2" id="KW-1185">Reference proteome</keyword>
<evidence type="ECO:0000313" key="2">
    <source>
        <dbReference type="Proteomes" id="UP001142317"/>
    </source>
</evidence>
<dbReference type="Proteomes" id="UP001142317">
    <property type="component" value="Unassembled WGS sequence"/>
</dbReference>
<sequence length="774" mass="81511">MTKPIGITDDNKLAPRVLRAIADSDELSTTIAQQLGTSVEDAQAAAAAAIAAVDSIPETLDTEDAAIAALLATDSESRRGAEAALAQLRAPGPSINHAPLLNAFLKLNEGRGGTLLGDFTLAGTVFWPKGRWDLSRATFKAAAGWSGYPFQAECQRLAVMSPRSMSLNASATGGALAAGTYFYSVTAVTETGETIGAPVKNVTLTGSASSVGVSWAAPIVPDGAGAVTGYRVWRGHTGRLQLIATTTETSYTDTGAEPSAELFPAVNSSFTRTAGIEMFGGVLDVNGPNRPCDFNWPESGKYAGHGIDFQHVDDLVIDGIKVMNATKWAIAIADFGNIRTDNLVFDTDSDGIHVLGPGKTWTSSHVRGHRSGDDVYGLSLAEWPTYAVSRGSIESVEFNDLWSVNGHSFIRVLGAADYTIGKFKVDGVKGEYSGQFRGGIYVWDNLAVGSWPNGTDIGIIDIQNVDVVMTDAPTAPFPFNGEGQHPPVVLSGRELGMVRLSKIKGRSKTANKLRGLVQFGTGNSDTTQVIQQAILEQLDAGPIAAPFGVVSVRGRNDIRMLPIDQARVDSPDATSQLVKVFDATSRVRVLEVSRPSVVGLANSGAFVEVATGATVNRLSLRDITDFNTYRVADIYAGTHVDEVFVDGVASKTAGEIVRIATTDPCVVHTRDMNLPNIPNAPVRGRAGAKLTVISSGGNVLPVDRLFVFPEAGIGSIRASGPDVCWQFGLATLSPRAGDMLYNANPALSGGKGLCVYDGSAAWKNLVTGGTWPNA</sequence>
<dbReference type="EMBL" id="BSEO01000001">
    <property type="protein sequence ID" value="GLJ78696.1"/>
    <property type="molecule type" value="Genomic_DNA"/>
</dbReference>
<dbReference type="InterPro" id="IPR012334">
    <property type="entry name" value="Pectin_lyas_fold"/>
</dbReference>
<evidence type="ECO:0000313" key="1">
    <source>
        <dbReference type="EMBL" id="GLJ78696.1"/>
    </source>
</evidence>
<protein>
    <submittedName>
        <fullName evidence="1">Uncharacterized protein</fullName>
    </submittedName>
</protein>